<proteinExistence type="predicted"/>
<sequence>MMQKKKQWLAACFIAGGIAAQGATTVLETGFEGYVQTNTSAAIDGLVDAFPSGDTGDSFTAGAGVQWVGANPDTTGNSSTQVLAGGDQSDNFNQGIVLFDGGSQSVNGLNISFDFYNAGSNGNANEGVRVAFRNSANDASGFFIRNDRDGTCKINGTDDPTPNAGQDTWQHFSGTFVESTPGVVGSYDFTYVLTNLETGVEITSGILASQAPGAFADGYSAGLFLEIADPNDPVGFTGMVDNVSVVLLTDVLPPASLDASLTNGTDVALSWSGGFLANTYNVYRSTNSGSYGAALATGISGTSYVDGTTESGKTYYYVVSSIDASLNESGFSPEVAIQTDTQPPAAPSNLVIATNMAMFELTWDANAEPDLASYSVYRSTTSGSFGAPLASGLTTNAFSTGAPTVGESYYYVVTATDTIGNESVGSGEVAGSVSDAGSKLFFVLADGDVYGFNSIASNGWSTMAAGVMTNGTLLANIPAYSNYQAFANLPNWEIYGIDAAGDVLHWSNVADFLTGEGAATTVATGTYAPEGASTERIHGASYDPATKGFYTVLEFDGGGAPDGDVALYSNLTDFVSNTPYVTNVATYGGNKANFYYGGGDVPNNVGSYTNISGNLPYFQVPGSGQIESWVSLEAYIDGPGSRSFQLPDFSGDRTIVGAFAVLPAITAIGDLAIVPLGANDYELSWAAEELGTYALQVKDNLVFGSWSNIVSDIAGIDGTLSVTTTAAQAQSFYRVTGE</sequence>
<dbReference type="SUPFAM" id="SSF49265">
    <property type="entry name" value="Fibronectin type III"/>
    <property type="match status" value="1"/>
</dbReference>
<name>A0A6C2U151_PONDE</name>
<gene>
    <name evidence="3" type="primary">apu_3</name>
    <name evidence="3" type="ORF">PDESU_01867</name>
</gene>
<evidence type="ECO:0000313" key="4">
    <source>
        <dbReference type="Proteomes" id="UP000366872"/>
    </source>
</evidence>
<dbReference type="InterPro" id="IPR036116">
    <property type="entry name" value="FN3_sf"/>
</dbReference>
<dbReference type="Proteomes" id="UP000366872">
    <property type="component" value="Unassembled WGS sequence"/>
</dbReference>
<accession>A0A6C2U151</accession>
<organism evidence="3 4">
    <name type="scientific">Pontiella desulfatans</name>
    <dbReference type="NCBI Taxonomy" id="2750659"/>
    <lineage>
        <taxon>Bacteria</taxon>
        <taxon>Pseudomonadati</taxon>
        <taxon>Kiritimatiellota</taxon>
        <taxon>Kiritimatiellia</taxon>
        <taxon>Kiritimatiellales</taxon>
        <taxon>Pontiellaceae</taxon>
        <taxon>Pontiella</taxon>
    </lineage>
</organism>
<evidence type="ECO:0000259" key="2">
    <source>
        <dbReference type="PROSITE" id="PS50853"/>
    </source>
</evidence>
<reference evidence="3 4" key="1">
    <citation type="submission" date="2019-04" db="EMBL/GenBank/DDBJ databases">
        <authorList>
            <person name="Van Vliet M D."/>
        </authorList>
    </citation>
    <scope>NUCLEOTIDE SEQUENCE [LARGE SCALE GENOMIC DNA]</scope>
    <source>
        <strain evidence="3 4">F1</strain>
    </source>
</reference>
<evidence type="ECO:0000313" key="3">
    <source>
        <dbReference type="EMBL" id="VGO13311.1"/>
    </source>
</evidence>
<feature type="chain" id="PRO_5025355835" evidence="1">
    <location>
        <begin position="23"/>
        <end position="738"/>
    </location>
</feature>
<keyword evidence="4" id="KW-1185">Reference proteome</keyword>
<feature type="domain" description="Fibronectin type-III" evidence="2">
    <location>
        <begin position="253"/>
        <end position="344"/>
    </location>
</feature>
<dbReference type="AlphaFoldDB" id="A0A6C2U151"/>
<dbReference type="RefSeq" id="WP_136078889.1">
    <property type="nucleotide sequence ID" value="NZ_CAAHFG010000001.1"/>
</dbReference>
<dbReference type="PROSITE" id="PS50853">
    <property type="entry name" value="FN3"/>
    <property type="match status" value="1"/>
</dbReference>
<dbReference type="Gene3D" id="2.60.40.10">
    <property type="entry name" value="Immunoglobulins"/>
    <property type="match status" value="2"/>
</dbReference>
<keyword evidence="1" id="KW-0732">Signal</keyword>
<dbReference type="InterPro" id="IPR003961">
    <property type="entry name" value="FN3_dom"/>
</dbReference>
<protein>
    <submittedName>
        <fullName evidence="3">Amylopullulanase</fullName>
    </submittedName>
</protein>
<feature type="signal peptide" evidence="1">
    <location>
        <begin position="1"/>
        <end position="22"/>
    </location>
</feature>
<dbReference type="InterPro" id="IPR013783">
    <property type="entry name" value="Ig-like_fold"/>
</dbReference>
<evidence type="ECO:0000256" key="1">
    <source>
        <dbReference type="SAM" id="SignalP"/>
    </source>
</evidence>
<dbReference type="EMBL" id="CAAHFG010000001">
    <property type="protein sequence ID" value="VGO13311.1"/>
    <property type="molecule type" value="Genomic_DNA"/>
</dbReference>